<dbReference type="Gene3D" id="3.40.630.30">
    <property type="match status" value="1"/>
</dbReference>
<dbReference type="PROSITE" id="PS51186">
    <property type="entry name" value="GNAT"/>
    <property type="match status" value="1"/>
</dbReference>
<keyword evidence="5" id="KW-1185">Reference proteome</keyword>
<dbReference type="PANTHER" id="PTHR43877">
    <property type="entry name" value="AMINOALKYLPHOSPHONATE N-ACETYLTRANSFERASE-RELATED-RELATED"/>
    <property type="match status" value="1"/>
</dbReference>
<dbReference type="InterPro" id="IPR016181">
    <property type="entry name" value="Acyl_CoA_acyltransferase"/>
</dbReference>
<sequence>MDEHMEQGPVHGVFVVGTNRERGAAFSIREAVFIDEQGVPREDEYDAHDNDPSVTHFIAYADGTAVGTARLRPIEHEGSPAGKVERVAVLKTARSDGWGTELMKAAEAVAIDAGHSQIVLHGQTHAAAFYERLGYETVSDVFVEDGIDHIKMQKPIEAET</sequence>
<keyword evidence="1 4" id="KW-0808">Transferase</keyword>
<evidence type="ECO:0000256" key="2">
    <source>
        <dbReference type="ARBA" id="ARBA00023315"/>
    </source>
</evidence>
<evidence type="ECO:0000313" key="4">
    <source>
        <dbReference type="EMBL" id="MCL9816453.1"/>
    </source>
</evidence>
<keyword evidence="2 4" id="KW-0012">Acyltransferase</keyword>
<dbReference type="GO" id="GO:0016747">
    <property type="term" value="F:acyltransferase activity, transferring groups other than amino-acyl groups"/>
    <property type="evidence" value="ECO:0007669"/>
    <property type="project" value="InterPro"/>
</dbReference>
<reference evidence="4" key="2">
    <citation type="submission" date="2022-02" db="EMBL/GenBank/DDBJ databases">
        <authorList>
            <person name="Elcheninov A.G."/>
            <person name="Sorokin D.Y."/>
            <person name="Kublanov I.V."/>
        </authorList>
    </citation>
    <scope>NUCLEOTIDE SEQUENCE</scope>
    <source>
        <strain evidence="4">AArc-St2</strain>
    </source>
</reference>
<organism evidence="4 5">
    <name type="scientific">Natronocalculus amylovorans</name>
    <dbReference type="NCBI Taxonomy" id="2917812"/>
    <lineage>
        <taxon>Archaea</taxon>
        <taxon>Methanobacteriati</taxon>
        <taxon>Methanobacteriota</taxon>
        <taxon>Stenosarchaea group</taxon>
        <taxon>Halobacteria</taxon>
        <taxon>Halobacteriales</taxon>
        <taxon>Haloferacaceae</taxon>
        <taxon>Natronocalculus</taxon>
    </lineage>
</organism>
<name>A0AAE3FWT6_9EURY</name>
<dbReference type="RefSeq" id="WP_250583400.1">
    <property type="nucleotide sequence ID" value="NZ_JAKRVX010000002.1"/>
</dbReference>
<accession>A0AAE3FWT6</accession>
<protein>
    <submittedName>
        <fullName evidence="4">GNAT family N-acetyltransferase</fullName>
        <ecNumber evidence="4">2.3.1.-</ecNumber>
    </submittedName>
</protein>
<dbReference type="Pfam" id="PF13673">
    <property type="entry name" value="Acetyltransf_10"/>
    <property type="match status" value="1"/>
</dbReference>
<dbReference type="AlphaFoldDB" id="A0AAE3FWT6"/>
<gene>
    <name evidence="4" type="ORF">AArcSt2_05785</name>
</gene>
<reference evidence="4" key="1">
    <citation type="journal article" date="2022" name="Syst. Appl. Microbiol.">
        <title>Natronocalculus amylovorans gen. nov., sp. nov., and Natranaeroarchaeum aerophilus sp. nov., dominant culturable amylolytic natronoarchaea from hypersaline soda lakes in southwestern Siberia.</title>
        <authorList>
            <person name="Sorokin D.Y."/>
            <person name="Elcheninov A.G."/>
            <person name="Khizhniak T.V."/>
            <person name="Koenen M."/>
            <person name="Bale N.J."/>
            <person name="Damste J.S.S."/>
            <person name="Kublanov I.V."/>
        </authorList>
    </citation>
    <scope>NUCLEOTIDE SEQUENCE</scope>
    <source>
        <strain evidence="4">AArc-St2</strain>
    </source>
</reference>
<dbReference type="SUPFAM" id="SSF55729">
    <property type="entry name" value="Acyl-CoA N-acyltransferases (Nat)"/>
    <property type="match status" value="1"/>
</dbReference>
<dbReference type="EC" id="2.3.1.-" evidence="4"/>
<comment type="caution">
    <text evidence="4">The sequence shown here is derived from an EMBL/GenBank/DDBJ whole genome shotgun (WGS) entry which is preliminary data.</text>
</comment>
<dbReference type="InterPro" id="IPR050832">
    <property type="entry name" value="Bact_Acetyltransf"/>
</dbReference>
<dbReference type="EMBL" id="JAKRVX010000002">
    <property type="protein sequence ID" value="MCL9816453.1"/>
    <property type="molecule type" value="Genomic_DNA"/>
</dbReference>
<dbReference type="CDD" id="cd04301">
    <property type="entry name" value="NAT_SF"/>
    <property type="match status" value="1"/>
</dbReference>
<feature type="domain" description="N-acetyltransferase" evidence="3">
    <location>
        <begin position="12"/>
        <end position="157"/>
    </location>
</feature>
<evidence type="ECO:0000256" key="1">
    <source>
        <dbReference type="ARBA" id="ARBA00022679"/>
    </source>
</evidence>
<dbReference type="PANTHER" id="PTHR43877:SF2">
    <property type="entry name" value="AMINOALKYLPHOSPHONATE N-ACETYLTRANSFERASE-RELATED"/>
    <property type="match status" value="1"/>
</dbReference>
<evidence type="ECO:0000259" key="3">
    <source>
        <dbReference type="PROSITE" id="PS51186"/>
    </source>
</evidence>
<dbReference type="Proteomes" id="UP001203207">
    <property type="component" value="Unassembled WGS sequence"/>
</dbReference>
<dbReference type="InterPro" id="IPR000182">
    <property type="entry name" value="GNAT_dom"/>
</dbReference>
<proteinExistence type="predicted"/>
<evidence type="ECO:0000313" key="5">
    <source>
        <dbReference type="Proteomes" id="UP001203207"/>
    </source>
</evidence>